<dbReference type="FunFam" id="1.20.1740.10:FF:000017">
    <property type="entry name" value="Amino acid permease"/>
    <property type="match status" value="1"/>
</dbReference>
<keyword evidence="6 8" id="KW-1133">Transmembrane helix</keyword>
<sequence length="587" mass="63951">MQEVPLSRSHDKDIESYVETCVTGQEIKIGDGSEKTSTPSTVVNHQAAKRNVIQRMVDSFKPPLDGSFHSDNLKRSLKARHLIMIAIGGSIGTGLFIGSGKALALGGPLALIIGWTVAGTQMVGTIHGLGEITVRFPVVGAFADYGTRFLEPSISFVVVLIYVLQWCFVLPLEIIAAAMTVEYWGSSVAPVAWVAIFYAFIALINLLGVRGFGEAEFIFSLIKVVTIIGFIILCVVLICGGGPHHEFVGAKYWSDPGPLANGFKGVAAVFVIASYSLGGTEMACLASGETDPKELPSAIKQVFWRIVFFFLVSLTLVGFLVPYTNENLMGGSSVDNSPFVIAIRLHGIKALPSIVNAVILVSLLSVGNSCIFASSRTLCSMAHQGLIPRIFGYIDRAGRPLVGILTNLAFGLLAFLVKSSSSDDVFTWLMAIAGLATCVVWLSINISHIRFRMAMKAQGVSLDELEFVSVVGVYGSVYSAIVNVLILVAQFYVSLWPVGGWKSSSARTQNFFQNYLCSLILLLLFVGHKIYYRVSTGKWWGFKALHDIDLLTDMRVADAELTKHELHEKRAKLAQKPLIVRLYHQWC</sequence>
<dbReference type="Proteomes" id="UP000236544">
    <property type="component" value="Unassembled WGS sequence"/>
</dbReference>
<dbReference type="OrthoDB" id="3900342at2759"/>
<dbReference type="InterPro" id="IPR004762">
    <property type="entry name" value="Amino_acid_permease_fungi"/>
</dbReference>
<evidence type="ECO:0000313" key="10">
    <source>
        <dbReference type="EMBL" id="CUS20991.1"/>
    </source>
</evidence>
<dbReference type="Pfam" id="PF00324">
    <property type="entry name" value="AA_permease"/>
    <property type="match status" value="1"/>
</dbReference>
<proteinExistence type="inferred from homology"/>
<comment type="similarity">
    <text evidence="2">Belongs to the amino acid-polyamine-organocation (APC) superfamily. YAT (TC 2.A.3.10) family.</text>
</comment>
<feature type="transmembrane region" description="Helical" evidence="8">
    <location>
        <begin position="191"/>
        <end position="209"/>
    </location>
</feature>
<evidence type="ECO:0000256" key="8">
    <source>
        <dbReference type="SAM" id="Phobius"/>
    </source>
</evidence>
<feature type="transmembrane region" description="Helical" evidence="8">
    <location>
        <begin position="263"/>
        <end position="286"/>
    </location>
</feature>
<keyword evidence="3" id="KW-0813">Transport</keyword>
<feature type="transmembrane region" description="Helical" evidence="8">
    <location>
        <begin position="82"/>
        <end position="103"/>
    </location>
</feature>
<keyword evidence="7 8" id="KW-0472">Membrane</keyword>
<evidence type="ECO:0000256" key="5">
    <source>
        <dbReference type="ARBA" id="ARBA00022970"/>
    </source>
</evidence>
<evidence type="ECO:0000256" key="4">
    <source>
        <dbReference type="ARBA" id="ARBA00022692"/>
    </source>
</evidence>
<dbReference type="Gene3D" id="1.20.1740.10">
    <property type="entry name" value="Amino acid/polyamine transporter I"/>
    <property type="match status" value="1"/>
</dbReference>
<keyword evidence="5" id="KW-0029">Amino-acid transport</keyword>
<feature type="transmembrane region" description="Helical" evidence="8">
    <location>
        <begin position="302"/>
        <end position="323"/>
    </location>
</feature>
<evidence type="ECO:0000259" key="9">
    <source>
        <dbReference type="Pfam" id="PF00324"/>
    </source>
</evidence>
<feature type="transmembrane region" description="Helical" evidence="8">
    <location>
        <begin position="154"/>
        <end position="179"/>
    </location>
</feature>
<evidence type="ECO:0000256" key="6">
    <source>
        <dbReference type="ARBA" id="ARBA00022989"/>
    </source>
</evidence>
<reference evidence="11" key="1">
    <citation type="submission" date="2015-10" db="EMBL/GenBank/DDBJ databases">
        <authorList>
            <person name="Devillers H."/>
        </authorList>
    </citation>
    <scope>NUCLEOTIDE SEQUENCE [LARGE SCALE GENOMIC DNA]</scope>
</reference>
<evidence type="ECO:0000256" key="2">
    <source>
        <dbReference type="ARBA" id="ARBA00006983"/>
    </source>
</evidence>
<dbReference type="InterPro" id="IPR050524">
    <property type="entry name" value="APC_YAT"/>
</dbReference>
<feature type="transmembrane region" description="Helical" evidence="8">
    <location>
        <begin position="354"/>
        <end position="379"/>
    </location>
</feature>
<accession>A0A0P1KMA9</accession>
<dbReference type="InterPro" id="IPR004840">
    <property type="entry name" value="Amino_acid_permease_CS"/>
</dbReference>
<dbReference type="PROSITE" id="PS00218">
    <property type="entry name" value="AMINO_ACID_PERMEASE_1"/>
    <property type="match status" value="1"/>
</dbReference>
<dbReference type="InterPro" id="IPR004841">
    <property type="entry name" value="AA-permease/SLC12A_dom"/>
</dbReference>
<keyword evidence="11" id="KW-1185">Reference proteome</keyword>
<dbReference type="GO" id="GO:0015171">
    <property type="term" value="F:amino acid transmembrane transporter activity"/>
    <property type="evidence" value="ECO:0007669"/>
    <property type="project" value="TreeGrafter"/>
</dbReference>
<name>A0A0P1KMA9_9SACH</name>
<keyword evidence="4 8" id="KW-0812">Transmembrane</keyword>
<feature type="transmembrane region" description="Helical" evidence="8">
    <location>
        <begin position="221"/>
        <end position="243"/>
    </location>
</feature>
<protein>
    <submittedName>
        <fullName evidence="10">LAQU0S02e03048g1_1</fullName>
    </submittedName>
</protein>
<feature type="transmembrane region" description="Helical" evidence="8">
    <location>
        <begin position="109"/>
        <end position="134"/>
    </location>
</feature>
<dbReference type="EMBL" id="LN890542">
    <property type="protein sequence ID" value="CUS20991.1"/>
    <property type="molecule type" value="Genomic_DNA"/>
</dbReference>
<evidence type="ECO:0000256" key="1">
    <source>
        <dbReference type="ARBA" id="ARBA00004141"/>
    </source>
</evidence>
<comment type="subcellular location">
    <subcellularLocation>
        <location evidence="1">Membrane</location>
        <topology evidence="1">Multi-pass membrane protein</topology>
    </subcellularLocation>
</comment>
<dbReference type="GO" id="GO:0016020">
    <property type="term" value="C:membrane"/>
    <property type="evidence" value="ECO:0007669"/>
    <property type="project" value="UniProtKB-SubCell"/>
</dbReference>
<evidence type="ECO:0000256" key="7">
    <source>
        <dbReference type="ARBA" id="ARBA00023136"/>
    </source>
</evidence>
<organism evidence="10 11">
    <name type="scientific">Lachancea quebecensis</name>
    <dbReference type="NCBI Taxonomy" id="1654605"/>
    <lineage>
        <taxon>Eukaryota</taxon>
        <taxon>Fungi</taxon>
        <taxon>Dikarya</taxon>
        <taxon>Ascomycota</taxon>
        <taxon>Saccharomycotina</taxon>
        <taxon>Saccharomycetes</taxon>
        <taxon>Saccharomycetales</taxon>
        <taxon>Saccharomycetaceae</taxon>
        <taxon>Lachancea</taxon>
    </lineage>
</organism>
<feature type="transmembrane region" description="Helical" evidence="8">
    <location>
        <begin position="467"/>
        <end position="492"/>
    </location>
</feature>
<gene>
    <name evidence="10" type="ORF">LAQU0_S02e03048g</name>
</gene>
<dbReference type="NCBIfam" id="TIGR00913">
    <property type="entry name" value="2A0310"/>
    <property type="match status" value="1"/>
</dbReference>
<dbReference type="AlphaFoldDB" id="A0A0P1KMA9"/>
<feature type="transmembrane region" description="Helical" evidence="8">
    <location>
        <begin position="400"/>
        <end position="419"/>
    </location>
</feature>
<feature type="transmembrane region" description="Helical" evidence="8">
    <location>
        <begin position="512"/>
        <end position="532"/>
    </location>
</feature>
<dbReference type="PANTHER" id="PTHR43341:SF16">
    <property type="entry name" value="TRYPTOPHAN PERMEASE"/>
    <property type="match status" value="1"/>
</dbReference>
<evidence type="ECO:0000313" key="11">
    <source>
        <dbReference type="Proteomes" id="UP000236544"/>
    </source>
</evidence>
<feature type="transmembrane region" description="Helical" evidence="8">
    <location>
        <begin position="425"/>
        <end position="446"/>
    </location>
</feature>
<feature type="domain" description="Amino acid permease/ SLC12A" evidence="9">
    <location>
        <begin position="81"/>
        <end position="536"/>
    </location>
</feature>
<evidence type="ECO:0000256" key="3">
    <source>
        <dbReference type="ARBA" id="ARBA00022448"/>
    </source>
</evidence>
<dbReference type="PANTHER" id="PTHR43341">
    <property type="entry name" value="AMINO ACID PERMEASE"/>
    <property type="match status" value="1"/>
</dbReference>